<dbReference type="EMBL" id="JAAEAM010000072">
    <property type="protein sequence ID" value="NDV77290.1"/>
    <property type="molecule type" value="Genomic_DNA"/>
</dbReference>
<sequence length="107" mass="11945">MDAFHIYLKGLTKEQRAELAEKCGTSVAYLWQIAYEQRRCREALAIEIEKATGRKVKVEDLRPDVDWAYVRSSAQSIAESARDDVGRIEASDDAQPPAGTSDREAGD</sequence>
<protein>
    <submittedName>
        <fullName evidence="2">Helix-turn-helix domain-containing protein</fullName>
    </submittedName>
</protein>
<proteinExistence type="predicted"/>
<dbReference type="Gene3D" id="1.10.260.40">
    <property type="entry name" value="lambda repressor-like DNA-binding domains"/>
    <property type="match status" value="1"/>
</dbReference>
<dbReference type="AlphaFoldDB" id="A0A6B2MP86"/>
<dbReference type="Pfam" id="PF15943">
    <property type="entry name" value="YdaS_toxin"/>
    <property type="match status" value="1"/>
</dbReference>
<evidence type="ECO:0000313" key="2">
    <source>
        <dbReference type="EMBL" id="NDV77290.1"/>
    </source>
</evidence>
<feature type="region of interest" description="Disordered" evidence="1">
    <location>
        <begin position="78"/>
        <end position="107"/>
    </location>
</feature>
<feature type="compositionally biased region" description="Basic and acidic residues" evidence="1">
    <location>
        <begin position="80"/>
        <end position="90"/>
    </location>
</feature>
<gene>
    <name evidence="2" type="ORF">GFJ35_35390</name>
</gene>
<dbReference type="InterPro" id="IPR010982">
    <property type="entry name" value="Lambda_DNA-bd_dom_sf"/>
</dbReference>
<organism evidence="2">
    <name type="scientific">Burkholderia cenocepacia</name>
    <dbReference type="NCBI Taxonomy" id="95486"/>
    <lineage>
        <taxon>Bacteria</taxon>
        <taxon>Pseudomonadati</taxon>
        <taxon>Pseudomonadota</taxon>
        <taxon>Betaproteobacteria</taxon>
        <taxon>Burkholderiales</taxon>
        <taxon>Burkholderiaceae</taxon>
        <taxon>Burkholderia</taxon>
        <taxon>Burkholderia cepacia complex</taxon>
    </lineage>
</organism>
<dbReference type="InterPro" id="IPR031856">
    <property type="entry name" value="YdaS_toxin-like"/>
</dbReference>
<accession>A0A6B2MP86</accession>
<evidence type="ECO:0000256" key="1">
    <source>
        <dbReference type="SAM" id="MobiDB-lite"/>
    </source>
</evidence>
<name>A0A6B2MP86_9BURK</name>
<reference evidence="2" key="1">
    <citation type="submission" date="2019-11" db="EMBL/GenBank/DDBJ databases">
        <title>Burkholderia cenocepacia CF.</title>
        <authorList>
            <person name="Vianna E.F."/>
            <person name="Marques E.A."/>
            <person name="Albano R.M."/>
            <person name="Leao R.S."/>
        </authorList>
    </citation>
    <scope>NUCLEOTIDE SEQUENCE</scope>
    <source>
        <strain evidence="2">MS-2140</strain>
    </source>
</reference>
<comment type="caution">
    <text evidence="2">The sequence shown here is derived from an EMBL/GenBank/DDBJ whole genome shotgun (WGS) entry which is preliminary data.</text>
</comment>
<dbReference type="GO" id="GO:0003677">
    <property type="term" value="F:DNA binding"/>
    <property type="evidence" value="ECO:0007669"/>
    <property type="project" value="InterPro"/>
</dbReference>